<gene>
    <name evidence="1" type="ORF">GDO81_012927</name>
</gene>
<sequence length="85" mass="9465">MRRLASFSSLDYHSAVMIPTGKIARVMGNILELLQGIIQIISCALDSGSQRILQFIPLHCHYLAFPAKLVQRCFSSTTDIRCIGK</sequence>
<keyword evidence="2" id="KW-1185">Reference proteome</keyword>
<reference evidence="1" key="1">
    <citation type="thesis" date="2020" institute="ProQuest LLC" country="789 East Eisenhower Parkway, Ann Arbor, MI, USA">
        <title>Comparative Genomics and Chromosome Evolution.</title>
        <authorList>
            <person name="Mudd A.B."/>
        </authorList>
    </citation>
    <scope>NUCLEOTIDE SEQUENCE</scope>
    <source>
        <strain evidence="1">237g6f4</strain>
        <tissue evidence="1">Blood</tissue>
    </source>
</reference>
<organism evidence="1 2">
    <name type="scientific">Engystomops pustulosus</name>
    <name type="common">Tungara frog</name>
    <name type="synonym">Physalaemus pustulosus</name>
    <dbReference type="NCBI Taxonomy" id="76066"/>
    <lineage>
        <taxon>Eukaryota</taxon>
        <taxon>Metazoa</taxon>
        <taxon>Chordata</taxon>
        <taxon>Craniata</taxon>
        <taxon>Vertebrata</taxon>
        <taxon>Euteleostomi</taxon>
        <taxon>Amphibia</taxon>
        <taxon>Batrachia</taxon>
        <taxon>Anura</taxon>
        <taxon>Neobatrachia</taxon>
        <taxon>Hyloidea</taxon>
        <taxon>Leptodactylidae</taxon>
        <taxon>Leiuperinae</taxon>
        <taxon>Engystomops</taxon>
    </lineage>
</organism>
<dbReference type="AlphaFoldDB" id="A0AAV7B1R2"/>
<dbReference type="EMBL" id="WNYA01000006">
    <property type="protein sequence ID" value="KAG8565625.1"/>
    <property type="molecule type" value="Genomic_DNA"/>
</dbReference>
<dbReference type="Proteomes" id="UP000824782">
    <property type="component" value="Unassembled WGS sequence"/>
</dbReference>
<evidence type="ECO:0000313" key="2">
    <source>
        <dbReference type="Proteomes" id="UP000824782"/>
    </source>
</evidence>
<protein>
    <submittedName>
        <fullName evidence="1">Uncharacterized protein</fullName>
    </submittedName>
</protein>
<accession>A0AAV7B1R2</accession>
<name>A0AAV7B1R2_ENGPU</name>
<evidence type="ECO:0000313" key="1">
    <source>
        <dbReference type="EMBL" id="KAG8565625.1"/>
    </source>
</evidence>
<comment type="caution">
    <text evidence="1">The sequence shown here is derived from an EMBL/GenBank/DDBJ whole genome shotgun (WGS) entry which is preliminary data.</text>
</comment>
<proteinExistence type="predicted"/>